<sequence>MKKFILLVALSGTFIMCKKGETAQSQIEDTLHAADSTASSVTETVDAINNTVNTVLDSANVRIKDLEDTKGEIQQKVEHTSKIVDSLTDKIASVKLESKIEKKDSAEKKTEKVIVNVPAPKVIKETKIVYKDKPQNDSYELKNKMVKTGTLSIKADNAETVKELVKEETLRNNGYVKGEELTYITTEAADRNSSYTENSQKVYYMDIKVPIRNFDDLMNDLSGIGDIETKNIQVSGDNYSDNTLCTITVNLTDLPGYEKEPKTFGEKSLAAVSSGWGVITSIFLFILPLWPLFLIGGIGYYFYKKRNKGTTDGNPQ</sequence>
<dbReference type="OrthoDB" id="1274319at2"/>
<reference evidence="3 4" key="2">
    <citation type="journal article" date="2016" name="Genome Announc.">
        <title>Draft Genome Sequence of a Biocontrol Rhizobacterium, Chryseobacterium kwangjuense Strain KJ1R5, Isolated from Pepper (Capsicum annuum).</title>
        <authorList>
            <person name="Jeong J.J."/>
            <person name="Park H."/>
            <person name="Park B.H."/>
            <person name="Mannaa M."/>
            <person name="Sang M.K."/>
            <person name="Choi I.G."/>
            <person name="Kim K.D."/>
        </authorList>
    </citation>
    <scope>NUCLEOTIDE SEQUENCE [LARGE SCALE GENOMIC DNA]</scope>
    <source>
        <strain evidence="3 4">KJ1R5</strain>
    </source>
</reference>
<dbReference type="RefSeq" id="WP_062652652.1">
    <property type="nucleotide sequence ID" value="NZ_LPUR01000016.1"/>
</dbReference>
<name>A0A135W9B5_9FLAO</name>
<dbReference type="InterPro" id="IPR025645">
    <property type="entry name" value="DUF4349"/>
</dbReference>
<protein>
    <recommendedName>
        <fullName evidence="2">DUF4349 domain-containing protein</fullName>
    </recommendedName>
</protein>
<evidence type="ECO:0000313" key="4">
    <source>
        <dbReference type="Proteomes" id="UP000070513"/>
    </source>
</evidence>
<feature type="transmembrane region" description="Helical" evidence="1">
    <location>
        <begin position="276"/>
        <end position="303"/>
    </location>
</feature>
<feature type="domain" description="DUF4349" evidence="2">
    <location>
        <begin position="144"/>
        <end position="234"/>
    </location>
</feature>
<organism evidence="3 4">
    <name type="scientific">Chryseobacterium kwangjuense</name>
    <dbReference type="NCBI Taxonomy" id="267125"/>
    <lineage>
        <taxon>Bacteria</taxon>
        <taxon>Pseudomonadati</taxon>
        <taxon>Bacteroidota</taxon>
        <taxon>Flavobacteriia</taxon>
        <taxon>Flavobacteriales</taxon>
        <taxon>Weeksellaceae</taxon>
        <taxon>Chryseobacterium group</taxon>
        <taxon>Chryseobacterium</taxon>
    </lineage>
</organism>
<dbReference type="Pfam" id="PF14257">
    <property type="entry name" value="DUF4349"/>
    <property type="match status" value="1"/>
</dbReference>
<reference evidence="4" key="1">
    <citation type="submission" date="2015-12" db="EMBL/GenBank/DDBJ databases">
        <title>Genome sequence of a biocontrol rhizobacterium Chryseobacterium kwangjuense strain KJ1R5 isolated from pepper (Capsicum annuum L.).</title>
        <authorList>
            <person name="Jeong J.-J."/>
            <person name="Park H."/>
            <person name="Mannaa M."/>
            <person name="Sang M.K."/>
            <person name="Choi I.-G."/>
            <person name="Kim K.D."/>
        </authorList>
    </citation>
    <scope>NUCLEOTIDE SEQUENCE [LARGE SCALE GENOMIC DNA]</scope>
    <source>
        <strain evidence="4">KJ1R5</strain>
    </source>
</reference>
<evidence type="ECO:0000313" key="3">
    <source>
        <dbReference type="EMBL" id="KXH81476.1"/>
    </source>
</evidence>
<accession>A0A135W9B5</accession>
<dbReference type="Proteomes" id="UP000070513">
    <property type="component" value="Unassembled WGS sequence"/>
</dbReference>
<evidence type="ECO:0000259" key="2">
    <source>
        <dbReference type="Pfam" id="PF14257"/>
    </source>
</evidence>
<gene>
    <name evidence="3" type="ORF">AU378_17390</name>
</gene>
<dbReference type="AlphaFoldDB" id="A0A135W9B5"/>
<keyword evidence="1" id="KW-1133">Transmembrane helix</keyword>
<evidence type="ECO:0000256" key="1">
    <source>
        <dbReference type="SAM" id="Phobius"/>
    </source>
</evidence>
<dbReference type="EMBL" id="LPUR01000016">
    <property type="protein sequence ID" value="KXH81476.1"/>
    <property type="molecule type" value="Genomic_DNA"/>
</dbReference>
<comment type="caution">
    <text evidence="3">The sequence shown here is derived from an EMBL/GenBank/DDBJ whole genome shotgun (WGS) entry which is preliminary data.</text>
</comment>
<proteinExistence type="predicted"/>
<keyword evidence="1" id="KW-0472">Membrane</keyword>
<keyword evidence="1" id="KW-0812">Transmembrane</keyword>